<keyword evidence="4" id="KW-1185">Reference proteome</keyword>
<feature type="transmembrane region" description="Helical" evidence="2">
    <location>
        <begin position="114"/>
        <end position="132"/>
    </location>
</feature>
<evidence type="ECO:0000256" key="2">
    <source>
        <dbReference type="SAM" id="Phobius"/>
    </source>
</evidence>
<proteinExistence type="predicted"/>
<sequence length="136" mass="15889">MSHKVLDHATIQIQVSNTIICVPNARLDPTWTSSLCYCKRPVEKSNNFLGVTTGQSSRSFFNESKVRYKDVYREESRVNIMEEEKNLDLERKLDEVIKRLDQMERQNQNHRGSFGHNIWALVPIVAIVMWGLQRIL</sequence>
<name>A0A0K9GQA1_9BACI</name>
<dbReference type="Proteomes" id="UP000037146">
    <property type="component" value="Unassembled WGS sequence"/>
</dbReference>
<organism evidence="3 4">
    <name type="scientific">Peribacillus loiseleuriae</name>
    <dbReference type="NCBI Taxonomy" id="1679170"/>
    <lineage>
        <taxon>Bacteria</taxon>
        <taxon>Bacillati</taxon>
        <taxon>Bacillota</taxon>
        <taxon>Bacilli</taxon>
        <taxon>Bacillales</taxon>
        <taxon>Bacillaceae</taxon>
        <taxon>Peribacillus</taxon>
    </lineage>
</organism>
<gene>
    <name evidence="3" type="ORF">AC625_03970</name>
</gene>
<accession>A0A0K9GQA1</accession>
<dbReference type="EMBL" id="LFZW01000001">
    <property type="protein sequence ID" value="KMY48771.1"/>
    <property type="molecule type" value="Genomic_DNA"/>
</dbReference>
<dbReference type="AlphaFoldDB" id="A0A0K9GQA1"/>
<comment type="caution">
    <text evidence="3">The sequence shown here is derived from an EMBL/GenBank/DDBJ whole genome shotgun (WGS) entry which is preliminary data.</text>
</comment>
<feature type="coiled-coil region" evidence="1">
    <location>
        <begin position="86"/>
        <end position="113"/>
    </location>
</feature>
<protein>
    <submittedName>
        <fullName evidence="3">Uncharacterized protein</fullName>
    </submittedName>
</protein>
<keyword evidence="2" id="KW-0472">Membrane</keyword>
<keyword evidence="2" id="KW-1133">Transmembrane helix</keyword>
<evidence type="ECO:0000256" key="1">
    <source>
        <dbReference type="SAM" id="Coils"/>
    </source>
</evidence>
<reference evidence="4" key="1">
    <citation type="submission" date="2015-07" db="EMBL/GenBank/DDBJ databases">
        <title>Genome sequencing project for genomic taxonomy and phylogenomics of Bacillus-like bacteria.</title>
        <authorList>
            <person name="Liu B."/>
            <person name="Wang J."/>
            <person name="Zhu Y."/>
            <person name="Liu G."/>
            <person name="Chen Q."/>
            <person name="Chen Z."/>
            <person name="Lan J."/>
            <person name="Che J."/>
            <person name="Ge C."/>
            <person name="Shi H."/>
            <person name="Pan Z."/>
            <person name="Liu X."/>
        </authorList>
    </citation>
    <scope>NUCLEOTIDE SEQUENCE [LARGE SCALE GENOMIC DNA]</scope>
    <source>
        <strain evidence="4">FJAT-27997</strain>
    </source>
</reference>
<dbReference type="STRING" id="1679170.AC625_03970"/>
<keyword evidence="1" id="KW-0175">Coiled coil</keyword>
<dbReference type="PATRIC" id="fig|1679170.3.peg.844"/>
<evidence type="ECO:0000313" key="3">
    <source>
        <dbReference type="EMBL" id="KMY48771.1"/>
    </source>
</evidence>
<evidence type="ECO:0000313" key="4">
    <source>
        <dbReference type="Proteomes" id="UP000037146"/>
    </source>
</evidence>
<keyword evidence="2" id="KW-0812">Transmembrane</keyword>